<dbReference type="PANTHER" id="PTHR11410:SF0">
    <property type="entry name" value="ATP SYNTHASE SUBUNIT A"/>
    <property type="match status" value="1"/>
</dbReference>
<evidence type="ECO:0000256" key="6">
    <source>
        <dbReference type="ARBA" id="ARBA00022781"/>
    </source>
</evidence>
<keyword evidence="7 12" id="KW-1133">Transmembrane helix</keyword>
<keyword evidence="9 12" id="KW-0472">Membrane</keyword>
<feature type="transmembrane region" description="Helical" evidence="12">
    <location>
        <begin position="15"/>
        <end position="35"/>
    </location>
</feature>
<evidence type="ECO:0000256" key="4">
    <source>
        <dbReference type="ARBA" id="ARBA00022547"/>
    </source>
</evidence>
<dbReference type="InterPro" id="IPR000568">
    <property type="entry name" value="ATP_synth_F0_asu"/>
</dbReference>
<evidence type="ECO:0000256" key="9">
    <source>
        <dbReference type="ARBA" id="ARBA00023136"/>
    </source>
</evidence>
<geneLocation type="mitochondrion" evidence="13"/>
<dbReference type="PRINTS" id="PR00123">
    <property type="entry name" value="ATPASEA"/>
</dbReference>
<keyword evidence="8" id="KW-0406">Ion transport</keyword>
<keyword evidence="6" id="KW-0375">Hydrogen ion transport</keyword>
<accession>A0A343UJG0</accession>
<keyword evidence="10" id="KW-0066">ATP synthesis</keyword>
<evidence type="ECO:0000256" key="2">
    <source>
        <dbReference type="ARBA" id="ARBA00006810"/>
    </source>
</evidence>
<keyword evidence="5 12" id="KW-0812">Transmembrane</keyword>
<evidence type="ECO:0000256" key="7">
    <source>
        <dbReference type="ARBA" id="ARBA00022989"/>
    </source>
</evidence>
<reference evidence="13" key="1">
    <citation type="journal article" date="2017" name="Mitochondrial DNA Part B Resour">
        <title>The complete mitochondrial genome of the pentastomid Armillifer grandis (Pentastomida) from the Democratic Republic of Congo.</title>
        <authorList>
            <person name="Grau J.H."/>
            <person name="Dunlop J.A."/>
            <person name="Meixner M."/>
            <person name="Tappe D."/>
        </authorList>
    </citation>
    <scope>NUCLEOTIDE SEQUENCE</scope>
</reference>
<sequence length="217" mass="24255">MNSLFSSFDPFTSKFLPMGFFLTTLTFILIPMNFWSHHSITLKLPNSAKKILHNTLLANTNPSLPLSSSIFFPIFTLIYIMNTQSLFPYTFPLSSHMIFSLSLSLPLWLAPTIHNILLSPQTTLSHLTPQSTPTFLIPTMTIIELLSLLIQPLTLSLRLMANLTAGHLLLNLISMATNLMTLIPSTIILSLLTSLELAISLIQAYIFTALLMLYTNN</sequence>
<dbReference type="RefSeq" id="YP_009469096.1">
    <property type="nucleotide sequence ID" value="NC_037187.1"/>
</dbReference>
<dbReference type="GO" id="GO:0046933">
    <property type="term" value="F:proton-transporting ATP synthase activity, rotational mechanism"/>
    <property type="evidence" value="ECO:0007669"/>
    <property type="project" value="TreeGrafter"/>
</dbReference>
<proteinExistence type="inferred from homology"/>
<comment type="subcellular location">
    <subcellularLocation>
        <location evidence="1">Membrane</location>
        <topology evidence="1">Multi-pass membrane protein</topology>
    </subcellularLocation>
    <subcellularLocation>
        <location evidence="11">Mitochondrion inner membrane</location>
        <topology evidence="11">Multi-pass membrane protein</topology>
    </subcellularLocation>
</comment>
<feature type="transmembrane region" description="Helical" evidence="12">
    <location>
        <begin position="134"/>
        <end position="157"/>
    </location>
</feature>
<dbReference type="InterPro" id="IPR023011">
    <property type="entry name" value="ATP_synth_F0_asu_AS"/>
</dbReference>
<dbReference type="GeneID" id="36275916"/>
<keyword evidence="3" id="KW-0813">Transport</keyword>
<dbReference type="NCBIfam" id="TIGR01131">
    <property type="entry name" value="ATP_synt_6_or_A"/>
    <property type="match status" value="1"/>
</dbReference>
<dbReference type="GO" id="GO:0045259">
    <property type="term" value="C:proton-transporting ATP synthase complex"/>
    <property type="evidence" value="ECO:0007669"/>
    <property type="project" value="UniProtKB-KW"/>
</dbReference>
<evidence type="ECO:0000256" key="5">
    <source>
        <dbReference type="ARBA" id="ARBA00022692"/>
    </source>
</evidence>
<protein>
    <recommendedName>
        <fullName evidence="11">ATP synthase subunit a</fullName>
    </recommendedName>
</protein>
<dbReference type="Pfam" id="PF00119">
    <property type="entry name" value="ATP-synt_A"/>
    <property type="match status" value="1"/>
</dbReference>
<name>A0A343UJG0_9CRUS</name>
<dbReference type="SUPFAM" id="SSF81336">
    <property type="entry name" value="F1F0 ATP synthase subunit A"/>
    <property type="match status" value="1"/>
</dbReference>
<evidence type="ECO:0000313" key="13">
    <source>
        <dbReference type="EMBL" id="AVC55710.1"/>
    </source>
</evidence>
<organism evidence="13">
    <name type="scientific">Armillifer grandis</name>
    <dbReference type="NCBI Taxonomy" id="1529463"/>
    <lineage>
        <taxon>Eukaryota</taxon>
        <taxon>Metazoa</taxon>
        <taxon>Ecdysozoa</taxon>
        <taxon>Arthropoda</taxon>
        <taxon>Crustacea</taxon>
        <taxon>Oligostraca</taxon>
        <taxon>Ichthyostraca</taxon>
        <taxon>Pentastomida</taxon>
        <taxon>Porocephalida</taxon>
        <taxon>Armilliferidae</taxon>
        <taxon>Armillifer</taxon>
    </lineage>
</organism>
<evidence type="ECO:0000256" key="1">
    <source>
        <dbReference type="ARBA" id="ARBA00004141"/>
    </source>
</evidence>
<evidence type="ECO:0000256" key="12">
    <source>
        <dbReference type="SAM" id="Phobius"/>
    </source>
</evidence>
<dbReference type="PANTHER" id="PTHR11410">
    <property type="entry name" value="ATP SYNTHASE SUBUNIT A"/>
    <property type="match status" value="1"/>
</dbReference>
<evidence type="ECO:0000256" key="11">
    <source>
        <dbReference type="RuleBase" id="RU004450"/>
    </source>
</evidence>
<evidence type="ECO:0000256" key="8">
    <source>
        <dbReference type="ARBA" id="ARBA00023065"/>
    </source>
</evidence>
<dbReference type="GO" id="GO:0005743">
    <property type="term" value="C:mitochondrial inner membrane"/>
    <property type="evidence" value="ECO:0007669"/>
    <property type="project" value="UniProtKB-SubCell"/>
</dbReference>
<feature type="transmembrane region" description="Helical" evidence="12">
    <location>
        <begin position="197"/>
        <end position="215"/>
    </location>
</feature>
<keyword evidence="4" id="KW-0138">CF(0)</keyword>
<keyword evidence="13" id="KW-0496">Mitochondrion</keyword>
<evidence type="ECO:0000256" key="3">
    <source>
        <dbReference type="ARBA" id="ARBA00022448"/>
    </source>
</evidence>
<dbReference type="CTD" id="36275916"/>
<dbReference type="AlphaFoldDB" id="A0A343UJG0"/>
<evidence type="ECO:0000256" key="10">
    <source>
        <dbReference type="ARBA" id="ARBA00023310"/>
    </source>
</evidence>
<comment type="similarity">
    <text evidence="2">Belongs to the ATPase A chain family.</text>
</comment>
<dbReference type="InterPro" id="IPR045083">
    <property type="entry name" value="ATP_synth_F0_asu_bact/mt"/>
</dbReference>
<dbReference type="InterPro" id="IPR035908">
    <property type="entry name" value="F0_ATP_A_sf"/>
</dbReference>
<feature type="transmembrane region" description="Helical" evidence="12">
    <location>
        <begin position="169"/>
        <end position="191"/>
    </location>
</feature>
<dbReference type="Gene3D" id="1.20.120.220">
    <property type="entry name" value="ATP synthase, F0 complex, subunit A"/>
    <property type="match status" value="1"/>
</dbReference>
<dbReference type="PROSITE" id="PS00449">
    <property type="entry name" value="ATPASE_A"/>
    <property type="match status" value="1"/>
</dbReference>
<feature type="transmembrane region" description="Helical" evidence="12">
    <location>
        <begin position="64"/>
        <end position="81"/>
    </location>
</feature>
<dbReference type="CDD" id="cd00310">
    <property type="entry name" value="ATP-synt_Fo_a_6"/>
    <property type="match status" value="1"/>
</dbReference>
<dbReference type="EMBL" id="KY914472">
    <property type="protein sequence ID" value="AVC55710.1"/>
    <property type="molecule type" value="Genomic_DNA"/>
</dbReference>